<dbReference type="STRING" id="1220535.IMCC14465_18370"/>
<dbReference type="PANTHER" id="PTHR23429">
    <property type="entry name" value="GLUCOSE-6-PHOSPHATE 1-DEHYDROGENASE G6PD"/>
    <property type="match status" value="1"/>
</dbReference>
<dbReference type="GO" id="GO:0050661">
    <property type="term" value="F:NADP binding"/>
    <property type="evidence" value="ECO:0007669"/>
    <property type="project" value="UniProtKB-UniRule"/>
</dbReference>
<dbReference type="PANTHER" id="PTHR23429:SF0">
    <property type="entry name" value="GLUCOSE-6-PHOSPHATE 1-DEHYDROGENASE"/>
    <property type="match status" value="1"/>
</dbReference>
<dbReference type="GO" id="GO:0006006">
    <property type="term" value="P:glucose metabolic process"/>
    <property type="evidence" value="ECO:0007669"/>
    <property type="project" value="UniProtKB-KW"/>
</dbReference>
<dbReference type="GO" id="GO:0005829">
    <property type="term" value="C:cytosol"/>
    <property type="evidence" value="ECO:0007669"/>
    <property type="project" value="TreeGrafter"/>
</dbReference>
<evidence type="ECO:0000256" key="3">
    <source>
        <dbReference type="ARBA" id="ARBA00022526"/>
    </source>
</evidence>
<comment type="pathway">
    <text evidence="1 7">Carbohydrate degradation; pentose phosphate pathway; D-ribulose 5-phosphate from D-glucose 6-phosphate (oxidative stage): step 1/3.</text>
</comment>
<dbReference type="InterPro" id="IPR001282">
    <property type="entry name" value="G6P_DH"/>
</dbReference>
<feature type="domain" description="Glucose-6-phosphate dehydrogenase NAD-binding" evidence="8">
    <location>
        <begin position="13"/>
        <end position="189"/>
    </location>
</feature>
<dbReference type="UniPathway" id="UPA00115">
    <property type="reaction ID" value="UER00408"/>
</dbReference>
<dbReference type="HAMAP" id="MF_00966">
    <property type="entry name" value="G6PD"/>
    <property type="match status" value="1"/>
</dbReference>
<name>J9DTR1_9PROT</name>
<dbReference type="Pfam" id="PF00479">
    <property type="entry name" value="G6PD_N"/>
    <property type="match status" value="1"/>
</dbReference>
<evidence type="ECO:0000256" key="6">
    <source>
        <dbReference type="ARBA" id="ARBA00023277"/>
    </source>
</evidence>
<dbReference type="Proteomes" id="UP000004836">
    <property type="component" value="Unassembled WGS sequence"/>
</dbReference>
<feature type="binding site" evidence="7">
    <location>
        <position position="218"/>
    </location>
    <ligand>
        <name>substrate</name>
    </ligand>
</feature>
<dbReference type="Pfam" id="PF02781">
    <property type="entry name" value="G6PD_C"/>
    <property type="match status" value="1"/>
</dbReference>
<dbReference type="GO" id="GO:0009051">
    <property type="term" value="P:pentose-phosphate shunt, oxidative branch"/>
    <property type="evidence" value="ECO:0007669"/>
    <property type="project" value="TreeGrafter"/>
</dbReference>
<dbReference type="EMBL" id="ALYF01000012">
    <property type="protein sequence ID" value="EJW20412.1"/>
    <property type="molecule type" value="Genomic_DNA"/>
</dbReference>
<dbReference type="SUPFAM" id="SSF55347">
    <property type="entry name" value="Glyceraldehyde-3-phosphate dehydrogenase-like, C-terminal domain"/>
    <property type="match status" value="1"/>
</dbReference>
<dbReference type="EC" id="1.1.1.49" evidence="7"/>
<accession>J9DTR1</accession>
<evidence type="ECO:0000256" key="1">
    <source>
        <dbReference type="ARBA" id="ARBA00004937"/>
    </source>
</evidence>
<feature type="binding site" evidence="7">
    <location>
        <position position="150"/>
    </location>
    <ligand>
        <name>NADP(+)</name>
        <dbReference type="ChEBI" id="CHEBI:58349"/>
    </ligand>
</feature>
<comment type="caution">
    <text evidence="10">The sequence shown here is derived from an EMBL/GenBank/DDBJ whole genome shotgun (WGS) entry which is preliminary data.</text>
</comment>
<dbReference type="PROSITE" id="PS00069">
    <property type="entry name" value="G6P_DEHYDROGENASE"/>
    <property type="match status" value="1"/>
</dbReference>
<feature type="binding site" evidence="7">
    <location>
        <position position="50"/>
    </location>
    <ligand>
        <name>NADP(+)</name>
        <dbReference type="ChEBI" id="CHEBI:58349"/>
    </ligand>
</feature>
<keyword evidence="6 7" id="KW-0119">Carbohydrate metabolism</keyword>
<dbReference type="OrthoDB" id="9802739at2"/>
<feature type="binding site" evidence="7">
    <location>
        <position position="343"/>
    </location>
    <ligand>
        <name>substrate</name>
    </ligand>
</feature>
<dbReference type="InterPro" id="IPR022675">
    <property type="entry name" value="G6P_DH_C"/>
</dbReference>
<protein>
    <recommendedName>
        <fullName evidence="7">Glucose-6-phosphate 1-dehydrogenase</fullName>
        <shortName evidence="7">G6PD</shortName>
        <ecNumber evidence="7">1.1.1.49</ecNumber>
    </recommendedName>
</protein>
<comment type="catalytic activity">
    <reaction evidence="7">
        <text>D-glucose 6-phosphate + NADP(+) = 6-phospho-D-glucono-1,5-lactone + NADPH + H(+)</text>
        <dbReference type="Rhea" id="RHEA:15841"/>
        <dbReference type="ChEBI" id="CHEBI:15378"/>
        <dbReference type="ChEBI" id="CHEBI:57783"/>
        <dbReference type="ChEBI" id="CHEBI:57955"/>
        <dbReference type="ChEBI" id="CHEBI:58349"/>
        <dbReference type="ChEBI" id="CHEBI:61548"/>
        <dbReference type="EC" id="1.1.1.49"/>
    </reaction>
</comment>
<organism evidence="10 11">
    <name type="scientific">alpha proteobacterium IMCC14465</name>
    <dbReference type="NCBI Taxonomy" id="1220535"/>
    <lineage>
        <taxon>Bacteria</taxon>
        <taxon>Pseudomonadati</taxon>
        <taxon>Pseudomonadota</taxon>
        <taxon>Alphaproteobacteria</taxon>
        <taxon>PS1 clade</taxon>
    </lineage>
</organism>
<evidence type="ECO:0000259" key="8">
    <source>
        <dbReference type="Pfam" id="PF00479"/>
    </source>
</evidence>
<comment type="function">
    <text evidence="7">Catalyzes the oxidation of glucose 6-phosphate to 6-phosphogluconolactone.</text>
</comment>
<dbReference type="PRINTS" id="PR00079">
    <property type="entry name" value="G6PDHDRGNASE"/>
</dbReference>
<dbReference type="AlphaFoldDB" id="J9DTR1"/>
<dbReference type="eggNOG" id="COG0364">
    <property type="taxonomic scope" value="Bacteria"/>
</dbReference>
<gene>
    <name evidence="7" type="primary">zwf</name>
    <name evidence="10" type="ORF">IMCC14465_18370</name>
</gene>
<dbReference type="Gene3D" id="3.30.360.10">
    <property type="entry name" value="Dihydrodipicolinate Reductase, domain 2"/>
    <property type="match status" value="1"/>
</dbReference>
<keyword evidence="11" id="KW-1185">Reference proteome</keyword>
<sequence length="493" mass="55941">MAKFIPVGSFDIVIFGVTGDLSKLKLIPALFHRFLDGQIDRASKIIGISRQTLTEEEFLKLAYDACAKATAKGDAFPEKEWTEFAAMLTYLEMDATQQCEKWTDLKNLISDKDQPCIFYLAVSPHLYVPICNSIAETGTKSENARVVLEKPIGTDLQSAIEINQGVRAVFDENSIFRMDHYLGKETVQNLLVLRFANTIFEPLWSNHSIDHVQITVSETLGVENRHEYYDKSGAVRDIMQNHLLQLLCLTAMEAPISLKAEDVREEKIKVLRALKGFDAQSVLKETVRGQYVSGHVDKQAVSGYTEGLPDKLKNSTTETFVAIKTEIENWRWAGVPFYLRTGKRMAARRSEIVLQFKPLPHNVFGDGIREPNRLVIRLQPDEGMRLYMQIKEPGPGHLALKSLPLDLSYAESFSEVSYPDAYERLLMDVVRGNLSLFMGHNEVEAAWQWTDNLLQSWNEANQPIETYMAGTNGPLQSAMLLDRENRAWWDEKS</sequence>
<dbReference type="SUPFAM" id="SSF51735">
    <property type="entry name" value="NAD(P)-binding Rossmann-fold domains"/>
    <property type="match status" value="1"/>
</dbReference>
<evidence type="ECO:0000256" key="5">
    <source>
        <dbReference type="ARBA" id="ARBA00023002"/>
    </source>
</evidence>
<keyword evidence="5 7" id="KW-0560">Oxidoreductase</keyword>
<evidence type="ECO:0000256" key="2">
    <source>
        <dbReference type="ARBA" id="ARBA00009975"/>
    </source>
</evidence>
<feature type="binding site" evidence="7">
    <location>
        <position position="237"/>
    </location>
    <ligand>
        <name>substrate</name>
    </ligand>
</feature>
<dbReference type="NCBIfam" id="TIGR00871">
    <property type="entry name" value="zwf"/>
    <property type="match status" value="1"/>
</dbReference>
<reference evidence="10 11" key="1">
    <citation type="journal article" date="2012" name="J. Bacteriol.">
        <title>Genome Sequence of Strain IMCC14465, Isolated from the East Sea, Belonging to the PS1 Clade of Alphaproteobacteria.</title>
        <authorList>
            <person name="Yang S.J."/>
            <person name="Kang I."/>
            <person name="Cho J.C."/>
        </authorList>
    </citation>
    <scope>NUCLEOTIDE SEQUENCE [LARGE SCALE GENOMIC DNA]</scope>
    <source>
        <strain evidence="10 11">IMCC14465</strain>
    </source>
</reference>
<dbReference type="Gene3D" id="3.40.50.720">
    <property type="entry name" value="NAD(P)-binding Rossmann-like Domain"/>
    <property type="match status" value="1"/>
</dbReference>
<evidence type="ECO:0000256" key="7">
    <source>
        <dbReference type="HAMAP-Rule" id="MF_00966"/>
    </source>
</evidence>
<feature type="binding site" evidence="7">
    <location>
        <position position="180"/>
    </location>
    <ligand>
        <name>substrate</name>
    </ligand>
</feature>
<keyword evidence="3 7" id="KW-0313">Glucose metabolism</keyword>
<proteinExistence type="inferred from homology"/>
<evidence type="ECO:0000256" key="4">
    <source>
        <dbReference type="ARBA" id="ARBA00022857"/>
    </source>
</evidence>
<dbReference type="InterPro" id="IPR022674">
    <property type="entry name" value="G6P_DH_NAD-bd"/>
</dbReference>
<feature type="active site" description="Proton acceptor" evidence="7">
    <location>
        <position position="242"/>
    </location>
</feature>
<comment type="similarity">
    <text evidence="2 7">Belongs to the glucose-6-phosphate dehydrogenase family.</text>
</comment>
<evidence type="ECO:0000259" key="9">
    <source>
        <dbReference type="Pfam" id="PF02781"/>
    </source>
</evidence>
<feature type="binding site" evidence="7">
    <location>
        <position position="184"/>
    </location>
    <ligand>
        <name>substrate</name>
    </ligand>
</feature>
<keyword evidence="4 7" id="KW-0521">NADP</keyword>
<comment type="caution">
    <text evidence="7">Lacks conserved residue(s) required for the propagation of feature annotation.</text>
</comment>
<feature type="domain" description="Glucose-6-phosphate dehydrogenase C-terminal" evidence="9">
    <location>
        <begin position="191"/>
        <end position="489"/>
    </location>
</feature>
<dbReference type="GO" id="GO:0004345">
    <property type="term" value="F:glucose-6-phosphate dehydrogenase activity"/>
    <property type="evidence" value="ECO:0007669"/>
    <property type="project" value="UniProtKB-UniRule"/>
</dbReference>
<evidence type="ECO:0000313" key="10">
    <source>
        <dbReference type="EMBL" id="EJW20412.1"/>
    </source>
</evidence>
<dbReference type="PIRSF" id="PIRSF000110">
    <property type="entry name" value="G6PD"/>
    <property type="match status" value="1"/>
</dbReference>
<dbReference type="PATRIC" id="fig|1220535.3.peg.1827"/>
<dbReference type="InterPro" id="IPR019796">
    <property type="entry name" value="G6P_DH_AS"/>
</dbReference>
<evidence type="ECO:0000313" key="11">
    <source>
        <dbReference type="Proteomes" id="UP000004836"/>
    </source>
</evidence>
<dbReference type="InterPro" id="IPR036291">
    <property type="entry name" value="NAD(P)-bd_dom_sf"/>
</dbReference>